<reference evidence="2" key="1">
    <citation type="submission" date="2023-03" db="EMBL/GenBank/DDBJ databases">
        <title>Mating type loci evolution in Malassezia.</title>
        <authorList>
            <person name="Coelho M.A."/>
        </authorList>
    </citation>
    <scope>NUCLEOTIDE SEQUENCE</scope>
    <source>
        <strain evidence="2">CBS 11721</strain>
    </source>
</reference>
<evidence type="ECO:0000313" key="2">
    <source>
        <dbReference type="EMBL" id="WFD33953.1"/>
    </source>
</evidence>
<organism evidence="2 3">
    <name type="scientific">Malassezia cuniculi</name>
    <dbReference type="NCBI Taxonomy" id="948313"/>
    <lineage>
        <taxon>Eukaryota</taxon>
        <taxon>Fungi</taxon>
        <taxon>Dikarya</taxon>
        <taxon>Basidiomycota</taxon>
        <taxon>Ustilaginomycotina</taxon>
        <taxon>Malasseziomycetes</taxon>
        <taxon>Malasseziales</taxon>
        <taxon>Malasseziaceae</taxon>
        <taxon>Malassezia</taxon>
    </lineage>
</organism>
<feature type="region of interest" description="Disordered" evidence="1">
    <location>
        <begin position="75"/>
        <end position="138"/>
    </location>
</feature>
<evidence type="ECO:0000256" key="1">
    <source>
        <dbReference type="SAM" id="MobiDB-lite"/>
    </source>
</evidence>
<feature type="compositionally biased region" description="Polar residues" evidence="1">
    <location>
        <begin position="25"/>
        <end position="34"/>
    </location>
</feature>
<feature type="compositionally biased region" description="Basic and acidic residues" evidence="1">
    <location>
        <begin position="75"/>
        <end position="94"/>
    </location>
</feature>
<feature type="region of interest" description="Disordered" evidence="1">
    <location>
        <begin position="1"/>
        <end position="44"/>
    </location>
</feature>
<gene>
    <name evidence="2" type="ORF">MCUN1_000781</name>
</gene>
<accession>A0AAF0EWH2</accession>
<sequence length="138" mass="15082">MPTTRKSPAARSPAPEGVSAEIRETITTTVPTQHTDLDDESISRADRYEIVYNRYPGAPGTALAIAREALERAEQAARREKARKAAEKAEREHLGLNSIGKKRKSSSPFVGDGDSDTPRRSSTRTRRVASRQVSPAPV</sequence>
<protein>
    <submittedName>
        <fullName evidence="2">Uncharacterized protein</fullName>
    </submittedName>
</protein>
<name>A0AAF0EWH2_9BASI</name>
<keyword evidence="3" id="KW-1185">Reference proteome</keyword>
<dbReference type="EMBL" id="CP119877">
    <property type="protein sequence ID" value="WFD33953.1"/>
    <property type="molecule type" value="Genomic_DNA"/>
</dbReference>
<dbReference type="Proteomes" id="UP001219933">
    <property type="component" value="Chromosome 1"/>
</dbReference>
<dbReference type="AlphaFoldDB" id="A0AAF0EWH2"/>
<proteinExistence type="predicted"/>
<evidence type="ECO:0000313" key="3">
    <source>
        <dbReference type="Proteomes" id="UP001219933"/>
    </source>
</evidence>